<reference evidence="1 2" key="1">
    <citation type="submission" date="2018-07" db="EMBL/GenBank/DDBJ databases">
        <title>Draft genome of the type strain Streptomyces armeniacus ATCC 15676.</title>
        <authorList>
            <person name="Labana P."/>
            <person name="Gosse J.T."/>
            <person name="Boddy C.N."/>
        </authorList>
    </citation>
    <scope>NUCLEOTIDE SEQUENCE [LARGE SCALE GENOMIC DNA]</scope>
    <source>
        <strain evidence="1 2">ATCC 15676</strain>
    </source>
</reference>
<dbReference type="KEGG" id="sarm:DVA86_18985"/>
<accession>A0A345XS06</accession>
<evidence type="ECO:0000313" key="2">
    <source>
        <dbReference type="Proteomes" id="UP000254425"/>
    </source>
</evidence>
<sequence>MTTWVPQSCTLPTTEQPLRVAEFDVLFRERLCEWTRPDRMRLQLVLRGGPGVAETVRDLVDRESGCCSFFTFSLVVDADRLRLSVTVDEPHQAVLDALQERLALATGRERP</sequence>
<proteinExistence type="predicted"/>
<protein>
    <recommendedName>
        <fullName evidence="3">Arsenate reductase</fullName>
    </recommendedName>
</protein>
<dbReference type="AlphaFoldDB" id="A0A345XS06"/>
<keyword evidence="2" id="KW-1185">Reference proteome</keyword>
<dbReference type="Proteomes" id="UP000254425">
    <property type="component" value="Chromosome"/>
</dbReference>
<name>A0A345XS06_9ACTN</name>
<organism evidence="1 2">
    <name type="scientific">Streptomyces armeniacus</name>
    <dbReference type="NCBI Taxonomy" id="83291"/>
    <lineage>
        <taxon>Bacteria</taxon>
        <taxon>Bacillati</taxon>
        <taxon>Actinomycetota</taxon>
        <taxon>Actinomycetes</taxon>
        <taxon>Kitasatosporales</taxon>
        <taxon>Streptomycetaceae</taxon>
        <taxon>Streptomyces</taxon>
    </lineage>
</organism>
<dbReference type="EMBL" id="CP031320">
    <property type="protein sequence ID" value="AXK34422.1"/>
    <property type="molecule type" value="Genomic_DNA"/>
</dbReference>
<evidence type="ECO:0000313" key="1">
    <source>
        <dbReference type="EMBL" id="AXK34422.1"/>
    </source>
</evidence>
<evidence type="ECO:0008006" key="3">
    <source>
        <dbReference type="Google" id="ProtNLM"/>
    </source>
</evidence>
<gene>
    <name evidence="1" type="ORF">DVA86_18985</name>
</gene>
<dbReference type="RefSeq" id="WP_208879842.1">
    <property type="nucleotide sequence ID" value="NZ_CP031320.1"/>
</dbReference>